<keyword evidence="3" id="KW-1185">Reference proteome</keyword>
<evidence type="ECO:0000313" key="2">
    <source>
        <dbReference type="EnsemblMetazoa" id="ISCW003870-PA"/>
    </source>
</evidence>
<evidence type="ECO:0000313" key="1">
    <source>
        <dbReference type="EMBL" id="EEC06738.1"/>
    </source>
</evidence>
<dbReference type="InParanoid" id="B7PJG6"/>
<dbReference type="VEuPathDB" id="VectorBase:ISCW003870"/>
<dbReference type="EMBL" id="ABJB010052220">
    <property type="status" value="NOT_ANNOTATED_CDS"/>
    <property type="molecule type" value="Genomic_DNA"/>
</dbReference>
<dbReference type="EnsemblMetazoa" id="ISCW003870-RA">
    <property type="protein sequence ID" value="ISCW003870-PA"/>
    <property type="gene ID" value="ISCW003870"/>
</dbReference>
<reference evidence="2" key="2">
    <citation type="submission" date="2020-05" db="UniProtKB">
        <authorList>
            <consortium name="EnsemblMetazoa"/>
        </authorList>
    </citation>
    <scope>IDENTIFICATION</scope>
    <source>
        <strain evidence="2">wikel</strain>
    </source>
</reference>
<name>B7PJG6_IXOSC</name>
<dbReference type="Proteomes" id="UP000001555">
    <property type="component" value="Unassembled WGS sequence"/>
</dbReference>
<protein>
    <submittedName>
        <fullName evidence="1 2">Uncharacterized protein</fullName>
    </submittedName>
</protein>
<reference evidence="1 3" key="1">
    <citation type="submission" date="2008-03" db="EMBL/GenBank/DDBJ databases">
        <title>Annotation of Ixodes scapularis.</title>
        <authorList>
            <consortium name="Ixodes scapularis Genome Project Consortium"/>
            <person name="Caler E."/>
            <person name="Hannick L.I."/>
            <person name="Bidwell S."/>
            <person name="Joardar V."/>
            <person name="Thiagarajan M."/>
            <person name="Amedeo P."/>
            <person name="Galinsky K.J."/>
            <person name="Schobel S."/>
            <person name="Inman J."/>
            <person name="Hostetler J."/>
            <person name="Miller J."/>
            <person name="Hammond M."/>
            <person name="Megy K."/>
            <person name="Lawson D."/>
            <person name="Kodira C."/>
            <person name="Sutton G."/>
            <person name="Meyer J."/>
            <person name="Hill C.A."/>
            <person name="Birren B."/>
            <person name="Nene V."/>
            <person name="Collins F."/>
            <person name="Alarcon-Chaidez F."/>
            <person name="Wikel S."/>
            <person name="Strausberg R."/>
        </authorList>
    </citation>
    <scope>NUCLEOTIDE SEQUENCE [LARGE SCALE GENOMIC DNA]</scope>
    <source>
        <strain evidence="3">Wikel</strain>
        <strain evidence="1">Wikel colony</strain>
    </source>
</reference>
<dbReference type="EMBL" id="DS726655">
    <property type="protein sequence ID" value="EEC06738.1"/>
    <property type="molecule type" value="Genomic_DNA"/>
</dbReference>
<evidence type="ECO:0000313" key="3">
    <source>
        <dbReference type="Proteomes" id="UP000001555"/>
    </source>
</evidence>
<dbReference type="HOGENOM" id="CLU_2152032_0_0_1"/>
<organism>
    <name type="scientific">Ixodes scapularis</name>
    <name type="common">Black-legged tick</name>
    <name type="synonym">Deer tick</name>
    <dbReference type="NCBI Taxonomy" id="6945"/>
    <lineage>
        <taxon>Eukaryota</taxon>
        <taxon>Metazoa</taxon>
        <taxon>Ecdysozoa</taxon>
        <taxon>Arthropoda</taxon>
        <taxon>Chelicerata</taxon>
        <taxon>Arachnida</taxon>
        <taxon>Acari</taxon>
        <taxon>Parasitiformes</taxon>
        <taxon>Ixodida</taxon>
        <taxon>Ixodoidea</taxon>
        <taxon>Ixodidae</taxon>
        <taxon>Ixodinae</taxon>
        <taxon>Ixodes</taxon>
    </lineage>
</organism>
<accession>B7PJG6</accession>
<dbReference type="PaxDb" id="6945-B7PJG6"/>
<gene>
    <name evidence="2" type="primary">8029861</name>
    <name evidence="1" type="ORF">IscW_ISCW003870</name>
</gene>
<feature type="non-terminal residue" evidence="1">
    <location>
        <position position="1"/>
    </location>
</feature>
<proteinExistence type="predicted"/>
<dbReference type="AlphaFoldDB" id="B7PJG6"/>
<sequence>QPAVPHLPHPGPGHLRPCRLPWLPRPHQLLLPCTYLLHRRTRPGCWTCLRSWTRLRPRLRPRLRLRHLRSGIRPPPRLRSRRTPIPRILIPLTRSSPPEERKRNDLSYLATSLKFRYGFLVQE</sequence>